<feature type="region of interest" description="Disordered" evidence="7">
    <location>
        <begin position="251"/>
        <end position="270"/>
    </location>
</feature>
<feature type="transmembrane region" description="Helical" evidence="8">
    <location>
        <begin position="450"/>
        <end position="469"/>
    </location>
</feature>
<dbReference type="PANTHER" id="PTHR43549:SF2">
    <property type="entry name" value="MULTIDRUG RESISTANCE PROTEIN NORM-RELATED"/>
    <property type="match status" value="1"/>
</dbReference>
<evidence type="ECO:0000313" key="10">
    <source>
        <dbReference type="Proteomes" id="UP001212841"/>
    </source>
</evidence>
<evidence type="ECO:0000256" key="2">
    <source>
        <dbReference type="ARBA" id="ARBA00022448"/>
    </source>
</evidence>
<name>A0AAD5SF62_9FUNG</name>
<reference evidence="9" key="1">
    <citation type="submission" date="2020-05" db="EMBL/GenBank/DDBJ databases">
        <title>Phylogenomic resolution of chytrid fungi.</title>
        <authorList>
            <person name="Stajich J.E."/>
            <person name="Amses K."/>
            <person name="Simmons R."/>
            <person name="Seto K."/>
            <person name="Myers J."/>
            <person name="Bonds A."/>
            <person name="Quandt C.A."/>
            <person name="Barry K."/>
            <person name="Liu P."/>
            <person name="Grigoriev I."/>
            <person name="Longcore J.E."/>
            <person name="James T.Y."/>
        </authorList>
    </citation>
    <scope>NUCLEOTIDE SEQUENCE</scope>
    <source>
        <strain evidence="9">JEL0318</strain>
    </source>
</reference>
<feature type="region of interest" description="Disordered" evidence="7">
    <location>
        <begin position="1"/>
        <end position="25"/>
    </location>
</feature>
<feature type="transmembrane region" description="Helical" evidence="8">
    <location>
        <begin position="32"/>
        <end position="52"/>
    </location>
</feature>
<dbReference type="AlphaFoldDB" id="A0AAD5SF62"/>
<keyword evidence="5 8" id="KW-1133">Transmembrane helix</keyword>
<dbReference type="PANTHER" id="PTHR43549">
    <property type="entry name" value="MULTIDRUG RESISTANCE PROTEIN YPNP-RELATED"/>
    <property type="match status" value="1"/>
</dbReference>
<feature type="transmembrane region" description="Helical" evidence="8">
    <location>
        <begin position="216"/>
        <end position="234"/>
    </location>
</feature>
<keyword evidence="4 8" id="KW-0812">Transmembrane</keyword>
<gene>
    <name evidence="9" type="ORF">HK097_007093</name>
</gene>
<evidence type="ECO:0000256" key="4">
    <source>
        <dbReference type="ARBA" id="ARBA00022692"/>
    </source>
</evidence>
<sequence>MALRDMSSTSSPTREAVSIQSAPPRPSLRETYPGAILFNLITIFLPALYGTLSKLWIAQLASSQVVTTDIYTYVGIFAEIVNEGYSRAAWYIIGDKRNRSVRERLNLSFTLIAVQVVLGTLLMVIFLIASPAFASAFVPEEVRSTSIGYVRISAVSTLFSVLEYAVTTTTRSFDRPDVPLIITLVKVSANIVLDLLFLSTVRVWKGTPTVNMQGGLRLGCDAAGAFVGLGYFFFTAHKHLRQAEHEAVATSEDTTTETYVSDNTQPDSYATTSPYTPTLRSLRTLTPTATFTLLETALRNGLYLWQVSSIVALGADYATAWGVFNTIRWGVLMVPASAFEAATLAFTAHNWGVWRKKQEDGEELTKKDLITVLNPALKSTLLTLLTELLLCLLLSLFLIRPFAFYLSSSASVATLVTTMFHHLDWCYILWTTTNNLTAVLLATWPTIWFYNSVVVNVGWVVPWCVVIWIRREWA</sequence>
<feature type="non-terminal residue" evidence="9">
    <location>
        <position position="474"/>
    </location>
</feature>
<evidence type="ECO:0000313" key="9">
    <source>
        <dbReference type="EMBL" id="KAJ3051893.1"/>
    </source>
</evidence>
<feature type="transmembrane region" description="Helical" evidence="8">
    <location>
        <begin position="105"/>
        <end position="128"/>
    </location>
</feature>
<accession>A0AAD5SF62</accession>
<evidence type="ECO:0000256" key="5">
    <source>
        <dbReference type="ARBA" id="ARBA00022989"/>
    </source>
</evidence>
<dbReference type="EMBL" id="JADGJD010000347">
    <property type="protein sequence ID" value="KAJ3051893.1"/>
    <property type="molecule type" value="Genomic_DNA"/>
</dbReference>
<keyword evidence="10" id="KW-1185">Reference proteome</keyword>
<feature type="transmembrane region" description="Helical" evidence="8">
    <location>
        <begin position="302"/>
        <end position="324"/>
    </location>
</feature>
<evidence type="ECO:0000256" key="8">
    <source>
        <dbReference type="SAM" id="Phobius"/>
    </source>
</evidence>
<keyword evidence="2" id="KW-0813">Transport</keyword>
<feature type="transmembrane region" description="Helical" evidence="8">
    <location>
        <begin position="178"/>
        <end position="204"/>
    </location>
</feature>
<dbReference type="InterPro" id="IPR052031">
    <property type="entry name" value="Membrane_Transporter-Flippase"/>
</dbReference>
<keyword evidence="3" id="KW-1003">Cell membrane</keyword>
<evidence type="ECO:0000256" key="7">
    <source>
        <dbReference type="SAM" id="MobiDB-lite"/>
    </source>
</evidence>
<evidence type="ECO:0000256" key="3">
    <source>
        <dbReference type="ARBA" id="ARBA00022475"/>
    </source>
</evidence>
<feature type="transmembrane region" description="Helical" evidence="8">
    <location>
        <begin position="411"/>
        <end position="430"/>
    </location>
</feature>
<evidence type="ECO:0000256" key="6">
    <source>
        <dbReference type="ARBA" id="ARBA00023136"/>
    </source>
</evidence>
<feature type="transmembrane region" description="Helical" evidence="8">
    <location>
        <begin position="381"/>
        <end position="399"/>
    </location>
</feature>
<evidence type="ECO:0000256" key="1">
    <source>
        <dbReference type="ARBA" id="ARBA00004651"/>
    </source>
</evidence>
<dbReference type="Proteomes" id="UP001212841">
    <property type="component" value="Unassembled WGS sequence"/>
</dbReference>
<dbReference type="GO" id="GO:0005886">
    <property type="term" value="C:plasma membrane"/>
    <property type="evidence" value="ECO:0007669"/>
    <property type="project" value="UniProtKB-SubCell"/>
</dbReference>
<comment type="subcellular location">
    <subcellularLocation>
        <location evidence="1">Cell membrane</location>
        <topology evidence="1">Multi-pass membrane protein</topology>
    </subcellularLocation>
</comment>
<keyword evidence="6 8" id="KW-0472">Membrane</keyword>
<proteinExistence type="predicted"/>
<protein>
    <submittedName>
        <fullName evidence="9">Uncharacterized protein</fullName>
    </submittedName>
</protein>
<organism evidence="9 10">
    <name type="scientific">Rhizophlyctis rosea</name>
    <dbReference type="NCBI Taxonomy" id="64517"/>
    <lineage>
        <taxon>Eukaryota</taxon>
        <taxon>Fungi</taxon>
        <taxon>Fungi incertae sedis</taxon>
        <taxon>Chytridiomycota</taxon>
        <taxon>Chytridiomycota incertae sedis</taxon>
        <taxon>Chytridiomycetes</taxon>
        <taxon>Rhizophlyctidales</taxon>
        <taxon>Rhizophlyctidaceae</taxon>
        <taxon>Rhizophlyctis</taxon>
    </lineage>
</organism>
<comment type="caution">
    <text evidence="9">The sequence shown here is derived from an EMBL/GenBank/DDBJ whole genome shotgun (WGS) entry which is preliminary data.</text>
</comment>
<feature type="compositionally biased region" description="Polar residues" evidence="7">
    <location>
        <begin position="1"/>
        <end position="21"/>
    </location>
</feature>